<dbReference type="PANTHER" id="PTHR46599:SF3">
    <property type="entry name" value="PIGGYBAC TRANSPOSABLE ELEMENT-DERIVED PROTEIN 4"/>
    <property type="match status" value="1"/>
</dbReference>
<protein>
    <submittedName>
        <fullName evidence="2">Uncharacterized protein</fullName>
    </submittedName>
</protein>
<accession>A0A7D9DXD5</accession>
<dbReference type="PANTHER" id="PTHR46599">
    <property type="entry name" value="PIGGYBAC TRANSPOSABLE ELEMENT-DERIVED PROTEIN 4"/>
    <property type="match status" value="1"/>
</dbReference>
<feature type="compositionally biased region" description="Basic and acidic residues" evidence="1">
    <location>
        <begin position="117"/>
        <end position="129"/>
    </location>
</feature>
<dbReference type="AlphaFoldDB" id="A0A7D9DXD5"/>
<comment type="caution">
    <text evidence="2">The sequence shown here is derived from an EMBL/GenBank/DDBJ whole genome shotgun (WGS) entry which is preliminary data.</text>
</comment>
<reference evidence="2" key="1">
    <citation type="submission" date="2020-04" db="EMBL/GenBank/DDBJ databases">
        <authorList>
            <person name="Alioto T."/>
            <person name="Alioto T."/>
            <person name="Gomez Garrido J."/>
        </authorList>
    </citation>
    <scope>NUCLEOTIDE SEQUENCE</scope>
    <source>
        <strain evidence="2">A484AB</strain>
    </source>
</reference>
<evidence type="ECO:0000313" key="3">
    <source>
        <dbReference type="Proteomes" id="UP001152795"/>
    </source>
</evidence>
<proteinExistence type="predicted"/>
<dbReference type="Pfam" id="PF13843">
    <property type="entry name" value="DDE_Tnp_1_7"/>
    <property type="match status" value="1"/>
</dbReference>
<evidence type="ECO:0000313" key="2">
    <source>
        <dbReference type="EMBL" id="CAB3995511.1"/>
    </source>
</evidence>
<dbReference type="EMBL" id="CACRXK020002677">
    <property type="protein sequence ID" value="CAB3995511.1"/>
    <property type="molecule type" value="Genomic_DNA"/>
</dbReference>
<feature type="region of interest" description="Disordered" evidence="1">
    <location>
        <begin position="114"/>
        <end position="160"/>
    </location>
</feature>
<keyword evidence="3" id="KW-1185">Reference proteome</keyword>
<dbReference type="InterPro" id="IPR029526">
    <property type="entry name" value="PGBD"/>
</dbReference>
<organism evidence="2 3">
    <name type="scientific">Paramuricea clavata</name>
    <name type="common">Red gorgonian</name>
    <name type="synonym">Violescent sea-whip</name>
    <dbReference type="NCBI Taxonomy" id="317549"/>
    <lineage>
        <taxon>Eukaryota</taxon>
        <taxon>Metazoa</taxon>
        <taxon>Cnidaria</taxon>
        <taxon>Anthozoa</taxon>
        <taxon>Octocorallia</taxon>
        <taxon>Malacalcyonacea</taxon>
        <taxon>Plexauridae</taxon>
        <taxon>Paramuricea</taxon>
    </lineage>
</organism>
<dbReference type="OrthoDB" id="118105at2759"/>
<gene>
    <name evidence="2" type="ORF">PACLA_8A079413</name>
</gene>
<sequence length="701" mass="79393">MVAESNEHDCPTANCLAKKQGTIIPPQPTQRDTPHVPKALPADMPLVGISSKSRVFRTQLQESSKTLGDQGQKSNMLATLRDGYATVVKGILIPFVLINLDSPYSEDITVGPSEEAETYHKGGDHDGNQRELSSSRSSGKGAGKRRMVPQGNGGVSRKKSRLGRVGVGRVTMVTKGYDNVDIPHELPPFTPSRPTGIHLENHLEDGMATELDFFNLFFTKDMIDSIVTHTNACAYIKLAEGGYLTYANGQGAWDETNAEEIRCFIALLIYFGLVKLDVVEKYWSTKSLYHGLWARKILSRQRFKALMTFLHIADPASENPEDTVCNIESFVKLFKNQCKSLYQPTQNMTVEERMVGSGDKPGIYRRYRRADTTTRSGIKLWVLGDTSNGFIVDFNIYIGKSAYGEVSENGLGYDLVMKLATPYLNQGYHLYLQKCFTSFKLVSDLFSNGTPSTGVVSVGKVGFPTSLSDVKEWARTVEFGDMRWERLSNILTLQWLDHQPISILTTIDSANEVALLHRKVKRDNKLEKIDVNVPKVIQKYNQCINKVHRYDHTVMSNNVLQKCYKWWKTLLFHLIDMSVINSFILFQEQRRNNPDNNGLERGEKYYSIVEFREALVRQICGLADYDVPPSYVSVKAVHEYETIHIPKVANVRRVCRLCYKAGRGQLKVSTYCSAPQCQNFLHIQSDKNCFEVWHTKEYHQQ</sequence>
<dbReference type="Proteomes" id="UP001152795">
    <property type="component" value="Unassembled WGS sequence"/>
</dbReference>
<name>A0A7D9DXD5_PARCT</name>
<evidence type="ECO:0000256" key="1">
    <source>
        <dbReference type="SAM" id="MobiDB-lite"/>
    </source>
</evidence>